<keyword evidence="6 7" id="KW-0998">Cell outer membrane</keyword>
<dbReference type="SUPFAM" id="SSF49464">
    <property type="entry name" value="Carboxypeptidase regulatory domain-like"/>
    <property type="match status" value="1"/>
</dbReference>
<comment type="subcellular location">
    <subcellularLocation>
        <location evidence="1 7">Cell outer membrane</location>
        <topology evidence="1 7">Multi-pass membrane protein</topology>
    </subcellularLocation>
</comment>
<evidence type="ECO:0000259" key="8">
    <source>
        <dbReference type="Pfam" id="PF07660"/>
    </source>
</evidence>
<dbReference type="Gene3D" id="2.60.40.1120">
    <property type="entry name" value="Carboxypeptidase-like, regulatory domain"/>
    <property type="match status" value="1"/>
</dbReference>
<dbReference type="InterPro" id="IPR037066">
    <property type="entry name" value="Plug_dom_sf"/>
</dbReference>
<evidence type="ECO:0000259" key="9">
    <source>
        <dbReference type="Pfam" id="PF07715"/>
    </source>
</evidence>
<feature type="domain" description="Secretin/TonB short N-terminal" evidence="8">
    <location>
        <begin position="65"/>
        <end position="112"/>
    </location>
</feature>
<evidence type="ECO:0000313" key="11">
    <source>
        <dbReference type="Proteomes" id="UP000646484"/>
    </source>
</evidence>
<dbReference type="Pfam" id="PF07715">
    <property type="entry name" value="Plug"/>
    <property type="match status" value="1"/>
</dbReference>
<keyword evidence="3 7" id="KW-1134">Transmembrane beta strand</keyword>
<dbReference type="InterPro" id="IPR023997">
    <property type="entry name" value="TonB-dep_OMP_SusC/RagA_CS"/>
</dbReference>
<dbReference type="PROSITE" id="PS52016">
    <property type="entry name" value="TONB_DEPENDENT_REC_3"/>
    <property type="match status" value="1"/>
</dbReference>
<dbReference type="Proteomes" id="UP000646484">
    <property type="component" value="Unassembled WGS sequence"/>
</dbReference>
<evidence type="ECO:0000256" key="6">
    <source>
        <dbReference type="ARBA" id="ARBA00023237"/>
    </source>
</evidence>
<protein>
    <submittedName>
        <fullName evidence="10">SusC/RagA family TonB-linked outer membrane protein</fullName>
    </submittedName>
</protein>
<dbReference type="InterPro" id="IPR039426">
    <property type="entry name" value="TonB-dep_rcpt-like"/>
</dbReference>
<organism evidence="10 11">
    <name type="scientific">Butyricimonas hominis</name>
    <dbReference type="NCBI Taxonomy" id="2763032"/>
    <lineage>
        <taxon>Bacteria</taxon>
        <taxon>Pseudomonadati</taxon>
        <taxon>Bacteroidota</taxon>
        <taxon>Bacteroidia</taxon>
        <taxon>Bacteroidales</taxon>
        <taxon>Odoribacteraceae</taxon>
        <taxon>Butyricimonas</taxon>
    </lineage>
</organism>
<keyword evidence="5 7" id="KW-0472">Membrane</keyword>
<dbReference type="NCBIfam" id="TIGR04056">
    <property type="entry name" value="OMP_RagA_SusC"/>
    <property type="match status" value="1"/>
</dbReference>
<evidence type="ECO:0000256" key="4">
    <source>
        <dbReference type="ARBA" id="ARBA00022692"/>
    </source>
</evidence>
<evidence type="ECO:0000256" key="3">
    <source>
        <dbReference type="ARBA" id="ARBA00022452"/>
    </source>
</evidence>
<evidence type="ECO:0000256" key="2">
    <source>
        <dbReference type="ARBA" id="ARBA00022448"/>
    </source>
</evidence>
<comment type="caution">
    <text evidence="10">The sequence shown here is derived from an EMBL/GenBank/DDBJ whole genome shotgun (WGS) entry which is preliminary data.</text>
</comment>
<gene>
    <name evidence="10" type="ORF">H8S64_01930</name>
</gene>
<evidence type="ECO:0000256" key="5">
    <source>
        <dbReference type="ARBA" id="ARBA00023136"/>
    </source>
</evidence>
<keyword evidence="2 7" id="KW-0813">Transport</keyword>
<evidence type="ECO:0000256" key="7">
    <source>
        <dbReference type="PROSITE-ProRule" id="PRU01360"/>
    </source>
</evidence>
<dbReference type="NCBIfam" id="TIGR04057">
    <property type="entry name" value="SusC_RagA_signa"/>
    <property type="match status" value="1"/>
</dbReference>
<dbReference type="EMBL" id="JACOOH010000001">
    <property type="protein sequence ID" value="MBC5619849.1"/>
    <property type="molecule type" value="Genomic_DNA"/>
</dbReference>
<dbReference type="Gene3D" id="2.40.170.20">
    <property type="entry name" value="TonB-dependent receptor, beta-barrel domain"/>
    <property type="match status" value="1"/>
</dbReference>
<dbReference type="InterPro" id="IPR023996">
    <property type="entry name" value="TonB-dep_OMP_SusC/RagA"/>
</dbReference>
<dbReference type="InterPro" id="IPR012910">
    <property type="entry name" value="Plug_dom"/>
</dbReference>
<comment type="similarity">
    <text evidence="7">Belongs to the TonB-dependent receptor family.</text>
</comment>
<feature type="domain" description="TonB-dependent receptor plug" evidence="9">
    <location>
        <begin position="215"/>
        <end position="337"/>
    </location>
</feature>
<dbReference type="InterPro" id="IPR011662">
    <property type="entry name" value="Secretin/TonB_short_N"/>
</dbReference>
<reference evidence="10 11" key="1">
    <citation type="submission" date="2020-08" db="EMBL/GenBank/DDBJ databases">
        <title>Genome public.</title>
        <authorList>
            <person name="Liu C."/>
            <person name="Sun Q."/>
        </authorList>
    </citation>
    <scope>NUCLEOTIDE SEQUENCE [LARGE SCALE GENOMIC DNA]</scope>
    <source>
        <strain evidence="10 11">NSJ-56</strain>
    </source>
</reference>
<evidence type="ECO:0000313" key="10">
    <source>
        <dbReference type="EMBL" id="MBC5619849.1"/>
    </source>
</evidence>
<dbReference type="InterPro" id="IPR036942">
    <property type="entry name" value="Beta-barrel_TonB_sf"/>
</dbReference>
<dbReference type="RefSeq" id="WP_186974727.1">
    <property type="nucleotide sequence ID" value="NZ_JACOOH010000001.1"/>
</dbReference>
<keyword evidence="4 7" id="KW-0812">Transmembrane</keyword>
<proteinExistence type="inferred from homology"/>
<name>A0ABR7CW80_9BACT</name>
<dbReference type="Gene3D" id="3.55.50.30">
    <property type="match status" value="1"/>
</dbReference>
<dbReference type="Gene3D" id="2.170.130.10">
    <property type="entry name" value="TonB-dependent receptor, plug domain"/>
    <property type="match status" value="1"/>
</dbReference>
<dbReference type="SUPFAM" id="SSF56935">
    <property type="entry name" value="Porins"/>
    <property type="match status" value="1"/>
</dbReference>
<accession>A0ABR7CW80</accession>
<dbReference type="Pfam" id="PF13715">
    <property type="entry name" value="CarbopepD_reg_2"/>
    <property type="match status" value="1"/>
</dbReference>
<sequence>MEKECHLKQLLCKGLLILCLQLFVTLSISGENLYGQQHKVVTVNLKNVTLLHALEYLTNVVGCEILYNHEQVRSDKKFDLEMTDKTLEEVLNKCLEGTSLTYKIVDNVFVLTNRTKEEEKAKEIKGVVVDVKGDSIPGVTVMIKGTTIGTSTDAKGLFKMTIPANLKDLTLVFTYVGMETQEVQAGNKTTFRIVLKEKEESLDEVIVTGYSNIKKSSFTGSAVQLKKEDILKVSKRNVIAALSTYDPSLRIIKNNEWGSNPNKVPEFYIRGRSSIGTKALDKQALENNPNTPTFIMDGFEVTAEKVYDMDPERIESITILKDAAATAMYGSRAANGVIVITTVAPKPGEIRVDYSMVGTLAIPDLSDYNLMNAAEKLEAERLAGYYDELSAQNTYYQKLEDVARGVDTYWIGQPLRNSFSHKHSIYIQGGVESIRFGLDLSYNNNDGVMKGSFRDNMGAGLTLDYRYKDLQIKNYIAYKSNKSKESPYGNFADYTRQLPYNEMKDSYGNYSKTLKWGDFDKTNPLYEATLGNYDRSSYNELQDNVGINWYIIDGLQIKGTFGVTKQWTKSDVFVDPLSQKSQNSSDPYNLLRGSLTRSRGNFLSWDLSVMLIYNRQLHKHNINATLTYNARAQETDSERSEYRGFPSSDLVSPAYAKEIYQKPTFADNATRNIGFLASVNYDYNNIYALDLTYRLDGSSEFGDKKRWGSFYSGGAAINIHNYDFLKGNKVLTLLKIRSNYGQLGTANFAPYEASTRYLANLDNWYSSGYGVSLIALGNQNLVWQKTNSLDLGIEFELFDGLFYAKASWYNKQTVDMVNDVTIPSSAGFNSYKENLGKLENKGFEIDVRSDFVRTKDWAASVFLNLSHNKGKLKKISNALQEYNDKVNSHYDDYYSTPDEELMKPLLKYEEGQSLTAIWGMRSLGIDPTNGKDMLLNRDGSITYDYTAENQIVLGDTEPDAEGNFGLNLRYKGFTLFTSFKFQFGAQSYNSTLVSKVENVNLQYYNADKRVLYDRWHEIGDIAKYKSIKDYSETTRPVSRFVQDDNWLELTSLTLGYDFSEHAWMKKARLKTLRVEFNMNDLMHVSSIKQERGLSYPFAYNMGFSLKIGL</sequence>
<evidence type="ECO:0000256" key="1">
    <source>
        <dbReference type="ARBA" id="ARBA00004571"/>
    </source>
</evidence>
<keyword evidence="11" id="KW-1185">Reference proteome</keyword>
<dbReference type="Pfam" id="PF07660">
    <property type="entry name" value="STN"/>
    <property type="match status" value="1"/>
</dbReference>
<dbReference type="InterPro" id="IPR008969">
    <property type="entry name" value="CarboxyPept-like_regulatory"/>
</dbReference>